<dbReference type="Gene3D" id="2.120.10.80">
    <property type="entry name" value="Kelch-type beta propeller"/>
    <property type="match status" value="1"/>
</dbReference>
<protein>
    <submittedName>
        <fullName evidence="1">Uncharacterized protein</fullName>
    </submittedName>
</protein>
<reference evidence="1 2" key="1">
    <citation type="journal article" date="2014" name="Genome Biol. Evol.">
        <title>The genome of the myxosporean Thelohanellus kitauei shows adaptations to nutrient acquisition within its fish host.</title>
        <authorList>
            <person name="Yang Y."/>
            <person name="Xiong J."/>
            <person name="Zhou Z."/>
            <person name="Huo F."/>
            <person name="Miao W."/>
            <person name="Ran C."/>
            <person name="Liu Y."/>
            <person name="Zhang J."/>
            <person name="Feng J."/>
            <person name="Wang M."/>
            <person name="Wang M."/>
            <person name="Wang L."/>
            <person name="Yao B."/>
        </authorList>
    </citation>
    <scope>NUCLEOTIDE SEQUENCE [LARGE SCALE GENOMIC DNA]</scope>
    <source>
        <strain evidence="1">Wuqing</strain>
    </source>
</reference>
<evidence type="ECO:0000313" key="1">
    <source>
        <dbReference type="EMBL" id="KII66644.1"/>
    </source>
</evidence>
<proteinExistence type="predicted"/>
<dbReference type="AlphaFoldDB" id="A0A0C2IMM1"/>
<keyword evidence="2" id="KW-1185">Reference proteome</keyword>
<comment type="caution">
    <text evidence="1">The sequence shown here is derived from an EMBL/GenBank/DDBJ whole genome shotgun (WGS) entry which is preliminary data.</text>
</comment>
<sequence>MDNIILEALPESRIFYNMASVLEFLIFCGGYDCKSGAACYDLWSYNTISGVLKQYYPPTGQGYIYWYPKICTYGNKVYICDDPIIHDDNPNSNSSIFSFNVIDGNWEILYKHYEGCDDNKLPRMSIQLFFYHNESLYIYGTLLNDDLSNDLEYSGVDDNSIRNSRLVIYKFCVKRAMWSRVEQIGAKPTLRGRVPGSIFKNQYYCKVNRLYIFHHEIDTPNKFREVWIFNFCTKTWTKRET</sequence>
<name>A0A0C2IMM1_THEKT</name>
<dbReference type="EMBL" id="JWZT01003493">
    <property type="protein sequence ID" value="KII66644.1"/>
    <property type="molecule type" value="Genomic_DNA"/>
</dbReference>
<evidence type="ECO:0000313" key="2">
    <source>
        <dbReference type="Proteomes" id="UP000031668"/>
    </source>
</evidence>
<dbReference type="SUPFAM" id="SSF117281">
    <property type="entry name" value="Kelch motif"/>
    <property type="match status" value="1"/>
</dbReference>
<dbReference type="InterPro" id="IPR015915">
    <property type="entry name" value="Kelch-typ_b-propeller"/>
</dbReference>
<gene>
    <name evidence="1" type="ORF">RF11_01910</name>
</gene>
<dbReference type="OrthoDB" id="45365at2759"/>
<dbReference type="Proteomes" id="UP000031668">
    <property type="component" value="Unassembled WGS sequence"/>
</dbReference>
<organism evidence="1 2">
    <name type="scientific">Thelohanellus kitauei</name>
    <name type="common">Myxosporean</name>
    <dbReference type="NCBI Taxonomy" id="669202"/>
    <lineage>
        <taxon>Eukaryota</taxon>
        <taxon>Metazoa</taxon>
        <taxon>Cnidaria</taxon>
        <taxon>Myxozoa</taxon>
        <taxon>Myxosporea</taxon>
        <taxon>Bivalvulida</taxon>
        <taxon>Platysporina</taxon>
        <taxon>Myxobolidae</taxon>
        <taxon>Thelohanellus</taxon>
    </lineage>
</organism>
<accession>A0A0C2IMM1</accession>